<reference evidence="7" key="3">
    <citation type="submission" date="2025-09" db="UniProtKB">
        <authorList>
            <consortium name="Ensembl"/>
        </authorList>
    </citation>
    <scope>IDENTIFICATION</scope>
</reference>
<protein>
    <recommendedName>
        <fullName evidence="2">B-cell receptor CD22</fullName>
    </recommendedName>
    <alternativeName>
        <fullName evidence="3">Sialic acid-binding Ig-like lectin 2</fullName>
    </alternativeName>
</protein>
<keyword evidence="1" id="KW-0393">Immunoglobulin domain</keyword>
<dbReference type="Pfam" id="PF13895">
    <property type="entry name" value="Ig_2"/>
    <property type="match status" value="1"/>
</dbReference>
<evidence type="ECO:0000313" key="7">
    <source>
        <dbReference type="Ensembl" id="ENSATEP00000001038.2"/>
    </source>
</evidence>
<reference evidence="7" key="2">
    <citation type="submission" date="2025-08" db="UniProtKB">
        <authorList>
            <consortium name="Ensembl"/>
        </authorList>
    </citation>
    <scope>IDENTIFICATION</scope>
</reference>
<comment type="function">
    <text evidence="4">Most highly expressed siglec (sialic acid-binding immunoglobulin-like lectin) on B-cells that plays a role in various aspects of B-cell biology including differentiation, antigen presentation, and trafficking to bone marrow. Binds to alpha 2,6-linked sialic acid residues of surface molecules such as CD22 itself, CD45 and IgM in a cis configuration. Can also bind to ligands on other cells as an adhesion molecule in a trans configuration. Acts as an inhibitory coreceptor on the surface of B-cells and inhibits B-cell receptor induced signaling, characterized by inhibition of the calcium mobilization and cellular activation. Mechanistically, the immunoreceptor tyrosine-based inhibitory motif domain is phosphorylated by the Src kinase LYN, which in turn leads to the recruitment of the protein tyrosine phosphatase 1/PTPN6, leading to the negative regulation of BCR signaling. If this negative signaling from is of sufficient strength, apoptosis of the B-cell can be induced.</text>
</comment>
<dbReference type="InterPro" id="IPR003598">
    <property type="entry name" value="Ig_sub2"/>
</dbReference>
<dbReference type="InterPro" id="IPR013783">
    <property type="entry name" value="Ig-like_fold"/>
</dbReference>
<dbReference type="PANTHER" id="PTHR46013">
    <property type="entry name" value="VASCULAR CELL ADHESION MOLECULE 1"/>
    <property type="match status" value="1"/>
</dbReference>
<feature type="domain" description="Ig-like" evidence="6">
    <location>
        <begin position="125"/>
        <end position="195"/>
    </location>
</feature>
<dbReference type="Pfam" id="PF00047">
    <property type="entry name" value="ig"/>
    <property type="match status" value="1"/>
</dbReference>
<proteinExistence type="predicted"/>
<evidence type="ECO:0000256" key="5">
    <source>
        <dbReference type="ARBA" id="ARBA00046458"/>
    </source>
</evidence>
<dbReference type="PANTHER" id="PTHR46013:SF4">
    <property type="entry name" value="B-CELL RECEPTOR CD22-RELATED"/>
    <property type="match status" value="1"/>
</dbReference>
<sequence length="365" mass="41747">MTSYSFSQVYTFWNSFHFLSKHLYLSTKLNLWFLLCSVLQWFRVRMTGEQDDLDIIVEKTLWFSNMLDNEPVDLRTDSKYSGRVKHLCDKNSCFLRITDLRQRDSAVYRFRFMTNHPGGRFTGSPGVNLTVTDLKVKVIQTSYSSYWMTLRCKSSCHLPGQTSIIWYKNNKKIKENTELHYSDYIYSQDSFSCAIKGLEDFPSPPVCEFTVFHYALKVPSVSVSPQSEIMEGSSVTLTCNSDAQSAVNYTWYKKNQTLLNKEPQLVFSSIQSSDSGEFYCSAENELGKKTSPYININIVEGSSVTLTCSSDANPAANYTWYKGNQTIHHGPEGIYRFNTSIRSKDKGPTNASLRINMGTSPHLYL</sequence>
<dbReference type="SMART" id="SM00408">
    <property type="entry name" value="IGc2"/>
    <property type="match status" value="2"/>
</dbReference>
<evidence type="ECO:0000256" key="2">
    <source>
        <dbReference type="ARBA" id="ARBA00040106"/>
    </source>
</evidence>
<comment type="subunit">
    <text evidence="5">Predominantly monomer of isoform CD22-beta. Also found as heterodimer of isoform CD22-beta and a shorter isoform. Interacts with PTPN6/SHP-1, LYN, SYK, PIK3R1/PIK3R2 and PLCG1 upon phosphorylation. Interacts with GRB2, INPP5D and SHC1 upon phosphorylation. May form a complex with INPP5D/SHIP, GRB2 and SHC1.</text>
</comment>
<dbReference type="Proteomes" id="UP000265040">
    <property type="component" value="Chromosome 1"/>
</dbReference>
<dbReference type="STRING" id="64144.ENSATEP00000001038"/>
<dbReference type="FunCoup" id="A0A3Q1H8D6">
    <property type="interactions" value="10"/>
</dbReference>
<keyword evidence="8" id="KW-1185">Reference proteome</keyword>
<dbReference type="InParanoid" id="A0A3Q1H8D6"/>
<dbReference type="InterPro" id="IPR007110">
    <property type="entry name" value="Ig-like_dom"/>
</dbReference>
<dbReference type="PROSITE" id="PS50835">
    <property type="entry name" value="IG_LIKE"/>
    <property type="match status" value="3"/>
</dbReference>
<dbReference type="GeneTree" id="ENSGT01010000222294"/>
<dbReference type="InterPro" id="IPR056386">
    <property type="entry name" value="Ig_CD22"/>
</dbReference>
<dbReference type="Gene3D" id="2.60.40.10">
    <property type="entry name" value="Immunoglobulins"/>
    <property type="match status" value="3"/>
</dbReference>
<dbReference type="SMART" id="SM00409">
    <property type="entry name" value="IG"/>
    <property type="match status" value="2"/>
</dbReference>
<dbReference type="Ensembl" id="ENSATET00000001059.2">
    <property type="protein sequence ID" value="ENSATEP00000001038.2"/>
    <property type="gene ID" value="ENSATEG00000000712.3"/>
</dbReference>
<reference evidence="7" key="1">
    <citation type="submission" date="2021-04" db="EMBL/GenBank/DDBJ databases">
        <authorList>
            <consortium name="Wellcome Sanger Institute Data Sharing"/>
        </authorList>
    </citation>
    <scope>NUCLEOTIDE SEQUENCE [LARGE SCALE GENOMIC DNA]</scope>
</reference>
<feature type="domain" description="Ig-like" evidence="6">
    <location>
        <begin position="219"/>
        <end position="291"/>
    </location>
</feature>
<evidence type="ECO:0000256" key="3">
    <source>
        <dbReference type="ARBA" id="ARBA00041781"/>
    </source>
</evidence>
<evidence type="ECO:0000256" key="4">
    <source>
        <dbReference type="ARBA" id="ARBA00045430"/>
    </source>
</evidence>
<dbReference type="AlphaFoldDB" id="A0A3Q1H8D6"/>
<dbReference type="Pfam" id="PF24518">
    <property type="entry name" value="Ig_CD22"/>
    <property type="match status" value="1"/>
</dbReference>
<dbReference type="InterPro" id="IPR013151">
    <property type="entry name" value="Immunoglobulin_dom"/>
</dbReference>
<evidence type="ECO:0000256" key="1">
    <source>
        <dbReference type="ARBA" id="ARBA00023319"/>
    </source>
</evidence>
<organism evidence="7 8">
    <name type="scientific">Anabas testudineus</name>
    <name type="common">Climbing perch</name>
    <name type="synonym">Anthias testudineus</name>
    <dbReference type="NCBI Taxonomy" id="64144"/>
    <lineage>
        <taxon>Eukaryota</taxon>
        <taxon>Metazoa</taxon>
        <taxon>Chordata</taxon>
        <taxon>Craniata</taxon>
        <taxon>Vertebrata</taxon>
        <taxon>Euteleostomi</taxon>
        <taxon>Actinopterygii</taxon>
        <taxon>Neopterygii</taxon>
        <taxon>Teleostei</taxon>
        <taxon>Neoteleostei</taxon>
        <taxon>Acanthomorphata</taxon>
        <taxon>Anabantaria</taxon>
        <taxon>Anabantiformes</taxon>
        <taxon>Anabantoidei</taxon>
        <taxon>Anabantidae</taxon>
        <taxon>Anabas</taxon>
    </lineage>
</organism>
<evidence type="ECO:0000313" key="8">
    <source>
        <dbReference type="Proteomes" id="UP000265040"/>
    </source>
</evidence>
<dbReference type="InterPro" id="IPR003599">
    <property type="entry name" value="Ig_sub"/>
</dbReference>
<name>A0A3Q1H8D6_ANATE</name>
<feature type="domain" description="Ig-like" evidence="6">
    <location>
        <begin position="300"/>
        <end position="365"/>
    </location>
</feature>
<evidence type="ECO:0000259" key="6">
    <source>
        <dbReference type="PROSITE" id="PS50835"/>
    </source>
</evidence>
<dbReference type="SUPFAM" id="SSF48726">
    <property type="entry name" value="Immunoglobulin"/>
    <property type="match status" value="3"/>
</dbReference>
<accession>A0A3Q1H8D6</accession>
<dbReference type="InterPro" id="IPR036179">
    <property type="entry name" value="Ig-like_dom_sf"/>
</dbReference>
<dbReference type="OrthoDB" id="9448246at2759"/>